<comment type="pathway">
    <text evidence="5">Carbohydrate biosynthesis; dTDP-L-rhamnose biosynthesis.</text>
</comment>
<evidence type="ECO:0000256" key="4">
    <source>
        <dbReference type="ARBA" id="ARBA00019595"/>
    </source>
</evidence>
<dbReference type="InterPro" id="IPR014710">
    <property type="entry name" value="RmlC-like_jellyroll"/>
</dbReference>
<evidence type="ECO:0000256" key="1">
    <source>
        <dbReference type="ARBA" id="ARBA00001298"/>
    </source>
</evidence>
<dbReference type="Pfam" id="PF00908">
    <property type="entry name" value="dTDP_sugar_isom"/>
    <property type="match status" value="1"/>
</dbReference>
<name>A0ABV0M8U0_9HYPH</name>
<dbReference type="Gene3D" id="2.60.120.10">
    <property type="entry name" value="Jelly Rolls"/>
    <property type="match status" value="1"/>
</dbReference>
<dbReference type="SUPFAM" id="SSF51182">
    <property type="entry name" value="RmlC-like cupins"/>
    <property type="match status" value="1"/>
</dbReference>
<evidence type="ECO:0000313" key="6">
    <source>
        <dbReference type="EMBL" id="MEQ1408309.1"/>
    </source>
</evidence>
<comment type="catalytic activity">
    <reaction evidence="1 5">
        <text>dTDP-4-dehydro-6-deoxy-alpha-D-glucose = dTDP-4-dehydro-beta-L-rhamnose</text>
        <dbReference type="Rhea" id="RHEA:16969"/>
        <dbReference type="ChEBI" id="CHEBI:57649"/>
        <dbReference type="ChEBI" id="CHEBI:62830"/>
        <dbReference type="EC" id="5.1.3.13"/>
    </reaction>
</comment>
<dbReference type="PANTHER" id="PTHR21047:SF2">
    <property type="entry name" value="THYMIDINE DIPHOSPHO-4-KETO-RHAMNOSE 3,5-EPIMERASE"/>
    <property type="match status" value="1"/>
</dbReference>
<organism evidence="6 7">
    <name type="scientific">Neorhizobium phenanthreniclasticum</name>
    <dbReference type="NCBI Taxonomy" id="3157917"/>
    <lineage>
        <taxon>Bacteria</taxon>
        <taxon>Pseudomonadati</taxon>
        <taxon>Pseudomonadota</taxon>
        <taxon>Alphaproteobacteria</taxon>
        <taxon>Hyphomicrobiales</taxon>
        <taxon>Rhizobiaceae</taxon>
        <taxon>Rhizobium/Agrobacterium group</taxon>
        <taxon>Neorhizobium</taxon>
    </lineage>
</organism>
<evidence type="ECO:0000256" key="3">
    <source>
        <dbReference type="ARBA" id="ARBA00012098"/>
    </source>
</evidence>
<dbReference type="InterPro" id="IPR000888">
    <property type="entry name" value="RmlC-like"/>
</dbReference>
<reference evidence="6 7" key="1">
    <citation type="submission" date="2024-05" db="EMBL/GenBank/DDBJ databases">
        <title>Neorhizobium sp. Rsf11, a plant growth promoting and heavy metal resistant PAH-degrader.</title>
        <authorList>
            <person name="Golubev S.N."/>
            <person name="Muratova A.Y."/>
            <person name="Markelova M.I."/>
        </authorList>
    </citation>
    <scope>NUCLEOTIDE SEQUENCE [LARGE SCALE GENOMIC DNA]</scope>
    <source>
        <strain evidence="6 7">Rsf11</strain>
    </source>
</reference>
<accession>A0ABV0M8U0</accession>
<keyword evidence="5 6" id="KW-0413">Isomerase</keyword>
<comment type="similarity">
    <text evidence="5">Belongs to the dTDP-4-dehydrorhamnose 3,5-epimerase family.</text>
</comment>
<evidence type="ECO:0000256" key="5">
    <source>
        <dbReference type="RuleBase" id="RU364069"/>
    </source>
</evidence>
<dbReference type="InterPro" id="IPR011051">
    <property type="entry name" value="RmlC_Cupin_sf"/>
</dbReference>
<evidence type="ECO:0000313" key="7">
    <source>
        <dbReference type="Proteomes" id="UP001496627"/>
    </source>
</evidence>
<sequence length="183" mass="20738">MRFVRTKIEGLWLIEPERFVDQRGSFARTFCKQEFSDHNLATDFVQHSISISTLKHTLRGLHFQKTPHQETKLVSCVRGTIWDVAVDLRRSSSTYLHWVAAVLSAENGLQFYIPEGFAHGFQSLSDDVAVSYMISAPYVADSACGIRYDEPAIGISWPAKPSVISERDLSWPRWAMSDISTVL</sequence>
<dbReference type="PANTHER" id="PTHR21047">
    <property type="entry name" value="DTDP-6-DEOXY-D-GLUCOSE-3,5 EPIMERASE"/>
    <property type="match status" value="1"/>
</dbReference>
<dbReference type="Proteomes" id="UP001496627">
    <property type="component" value="Unassembled WGS sequence"/>
</dbReference>
<dbReference type="EC" id="5.1.3.13" evidence="3 5"/>
<evidence type="ECO:0000256" key="2">
    <source>
        <dbReference type="ARBA" id="ARBA00001997"/>
    </source>
</evidence>
<dbReference type="GO" id="GO:0008830">
    <property type="term" value="F:dTDP-4-dehydrorhamnose 3,5-epimerase activity"/>
    <property type="evidence" value="ECO:0007669"/>
    <property type="project" value="UniProtKB-EC"/>
</dbReference>
<proteinExistence type="inferred from homology"/>
<gene>
    <name evidence="6" type="primary">rfbC</name>
    <name evidence="6" type="ORF">ABK249_25590</name>
</gene>
<keyword evidence="7" id="KW-1185">Reference proteome</keyword>
<dbReference type="NCBIfam" id="TIGR01221">
    <property type="entry name" value="rmlC"/>
    <property type="match status" value="1"/>
</dbReference>
<dbReference type="CDD" id="cd00438">
    <property type="entry name" value="cupin_RmlC"/>
    <property type="match status" value="1"/>
</dbReference>
<dbReference type="EMBL" id="JBEAAL010000025">
    <property type="protein sequence ID" value="MEQ1408309.1"/>
    <property type="molecule type" value="Genomic_DNA"/>
</dbReference>
<comment type="caution">
    <text evidence="6">The sequence shown here is derived from an EMBL/GenBank/DDBJ whole genome shotgun (WGS) entry which is preliminary data.</text>
</comment>
<dbReference type="RefSeq" id="WP_348864408.1">
    <property type="nucleotide sequence ID" value="NZ_JBEAAL010000025.1"/>
</dbReference>
<comment type="function">
    <text evidence="2 5">Catalyzes the epimerization of the C3' and C5'positions of dTDP-6-deoxy-D-xylo-4-hexulose, forming dTDP-6-deoxy-L-lyxo-4-hexulose.</text>
</comment>
<protein>
    <recommendedName>
        <fullName evidence="4 5">dTDP-4-dehydrorhamnose 3,5-epimerase</fullName>
        <ecNumber evidence="3 5">5.1.3.13</ecNumber>
    </recommendedName>
    <alternativeName>
        <fullName evidence="5">Thymidine diphospho-4-keto-rhamnose 3,5-epimerase</fullName>
    </alternativeName>
</protein>
<comment type="subunit">
    <text evidence="5">Homodimer.</text>
</comment>